<evidence type="ECO:0000313" key="2">
    <source>
        <dbReference type="EMBL" id="SMO41244.1"/>
    </source>
</evidence>
<keyword evidence="3" id="KW-1185">Reference proteome</keyword>
<feature type="region of interest" description="Disordered" evidence="1">
    <location>
        <begin position="69"/>
        <end position="104"/>
    </location>
</feature>
<feature type="compositionally biased region" description="Low complexity" evidence="1">
    <location>
        <begin position="84"/>
        <end position="99"/>
    </location>
</feature>
<dbReference type="PANTHER" id="PTHR35309:SF4">
    <property type="entry name" value="TOCOPHEROL CYCLASE"/>
    <property type="match status" value="1"/>
</dbReference>
<dbReference type="Pfam" id="PF14249">
    <property type="entry name" value="Tocopherol_cycl"/>
    <property type="match status" value="1"/>
</dbReference>
<dbReference type="Proteomes" id="UP000315460">
    <property type="component" value="Unassembled WGS sequence"/>
</dbReference>
<organism evidence="2 3">
    <name type="scientific">Dietzia kunjamensis subsp. schimae</name>
    <dbReference type="NCBI Taxonomy" id="498198"/>
    <lineage>
        <taxon>Bacteria</taxon>
        <taxon>Bacillati</taxon>
        <taxon>Actinomycetota</taxon>
        <taxon>Actinomycetes</taxon>
        <taxon>Mycobacteriales</taxon>
        <taxon>Dietziaceae</taxon>
        <taxon>Dietzia</taxon>
    </lineage>
</organism>
<dbReference type="InterPro" id="IPR025893">
    <property type="entry name" value="Tocopherol_cyclase"/>
</dbReference>
<dbReference type="SUPFAM" id="SSF159245">
    <property type="entry name" value="AttH-like"/>
    <property type="match status" value="1"/>
</dbReference>
<evidence type="ECO:0000256" key="1">
    <source>
        <dbReference type="SAM" id="MobiDB-lite"/>
    </source>
</evidence>
<sequence>MGLLRRYRATGADLPFGDPLRAHDVAMEGYFLRVTDRERGRVVIALIGVNRGPDGHWATLGLASDEAPIPIEAGGSRRDVDGNSSSSSFSSSQGSSGSSTLRLMAAPDGWADPDRIGARSGELFEYRPDGVRVDMGEGARLHVNITDPVQWPHHAVGGSSIFQSVPALNQYWHPWLLGGRASGWAELDGEHWEFDGAEVYGEKNWGAEGFPDSWWWGQAQAFSEPNTCVAFAGGQIHSGPLRTEVTAVVVRLPGGKVIRLGNPVVSPVRAEVTDERWEFQGRGYGWQVRISGRSPLDRAHVLPVPLPSEKRNFAGSIEHLAGELEVEVRRHGRLVWSDRSALAALEHGGLDRAEAELRRRGVPEGETGAPPL</sequence>
<dbReference type="RefSeq" id="WP_154828040.1">
    <property type="nucleotide sequence ID" value="NZ_BAAAQH010000004.1"/>
</dbReference>
<dbReference type="PANTHER" id="PTHR35309">
    <property type="match status" value="1"/>
</dbReference>
<reference evidence="2 3" key="1">
    <citation type="submission" date="2017-05" db="EMBL/GenBank/DDBJ databases">
        <authorList>
            <person name="Varghese N."/>
            <person name="Submissions S."/>
        </authorList>
    </citation>
    <scope>NUCLEOTIDE SEQUENCE [LARGE SCALE GENOMIC DNA]</scope>
    <source>
        <strain evidence="2 3">DSM 45139</strain>
    </source>
</reference>
<gene>
    <name evidence="2" type="ORF">SAMN06265174_101472</name>
</gene>
<dbReference type="EMBL" id="FXTG01000001">
    <property type="protein sequence ID" value="SMO41244.1"/>
    <property type="molecule type" value="Genomic_DNA"/>
</dbReference>
<accession>A0ABY1MXK8</accession>
<comment type="caution">
    <text evidence="2">The sequence shown here is derived from an EMBL/GenBank/DDBJ whole genome shotgun (WGS) entry which is preliminary data.</text>
</comment>
<proteinExistence type="predicted"/>
<protein>
    <submittedName>
        <fullName evidence="2">Tocopherol cyclase</fullName>
    </submittedName>
</protein>
<evidence type="ECO:0000313" key="3">
    <source>
        <dbReference type="Proteomes" id="UP000315460"/>
    </source>
</evidence>
<name>A0ABY1MXK8_9ACTN</name>